<evidence type="ECO:0000313" key="3">
    <source>
        <dbReference type="Proteomes" id="UP000656274"/>
    </source>
</evidence>
<gene>
    <name evidence="2" type="ORF">IM755_03770</name>
</gene>
<dbReference type="EMBL" id="JADFTZ010000001">
    <property type="protein sequence ID" value="MBE9575818.1"/>
    <property type="molecule type" value="Genomic_DNA"/>
</dbReference>
<dbReference type="Proteomes" id="UP000656274">
    <property type="component" value="Unassembled WGS sequence"/>
</dbReference>
<evidence type="ECO:0000259" key="1">
    <source>
        <dbReference type="Pfam" id="PF03724"/>
    </source>
</evidence>
<dbReference type="InterPro" id="IPR053147">
    <property type="entry name" value="Hsp_HslJ-like"/>
</dbReference>
<sequence length="249" mass="28390">MKIMLTIFLSIFLSKGCAQDQELSDVKIVYGANTRGYHRMITIENGTFSLVSQRDGNPSVVNLTDTQWKKLAELYSKIDLKTFNDLEGPTMERAHDGKPHADMTIVVKDKTYTTKGFDHTIPPAKIKEFVDYINKIADDSVFKNPILGSYVVEELVGVNVVEKNYFISFENEKISGFMGCNMYSGTYNLNNENIIISPLMATKKYCENEMKNEDVWFKSVSNVSRFEIENKTIFLLDNENKVVLKATKK</sequence>
<keyword evidence="3" id="KW-1185">Reference proteome</keyword>
<proteinExistence type="predicted"/>
<evidence type="ECO:0000313" key="2">
    <source>
        <dbReference type="EMBL" id="MBE9575818.1"/>
    </source>
</evidence>
<dbReference type="PANTHER" id="PTHR35535:SF1">
    <property type="entry name" value="HEAT SHOCK PROTEIN HSLJ"/>
    <property type="match status" value="1"/>
</dbReference>
<name>A0ABR9WPG4_9FLAO</name>
<dbReference type="InterPro" id="IPR005184">
    <property type="entry name" value="DUF306_Meta_HslJ"/>
</dbReference>
<dbReference type="RefSeq" id="WP_194093725.1">
    <property type="nucleotide sequence ID" value="NZ_JADFTZ010000001.1"/>
</dbReference>
<dbReference type="Gene3D" id="2.40.128.270">
    <property type="match status" value="1"/>
</dbReference>
<feature type="domain" description="DUF306" evidence="1">
    <location>
        <begin position="148"/>
        <end position="245"/>
    </location>
</feature>
<dbReference type="Pfam" id="PF03724">
    <property type="entry name" value="META"/>
    <property type="match status" value="1"/>
</dbReference>
<dbReference type="InterPro" id="IPR038670">
    <property type="entry name" value="HslJ-like_sf"/>
</dbReference>
<comment type="caution">
    <text evidence="2">The sequence shown here is derived from an EMBL/GenBank/DDBJ whole genome shotgun (WGS) entry which is preliminary data.</text>
</comment>
<reference evidence="2 3" key="1">
    <citation type="submission" date="2020-10" db="EMBL/GenBank/DDBJ databases">
        <title>The genome sequence of Flavobacterium aquaticum 1Y8A.</title>
        <authorList>
            <person name="Liu Y."/>
        </authorList>
    </citation>
    <scope>NUCLEOTIDE SEQUENCE [LARGE SCALE GENOMIC DNA]</scope>
    <source>
        <strain evidence="2 3">1Y8A</strain>
    </source>
</reference>
<dbReference type="PANTHER" id="PTHR35535">
    <property type="entry name" value="HEAT SHOCK PROTEIN HSLJ"/>
    <property type="match status" value="1"/>
</dbReference>
<accession>A0ABR9WPG4</accession>
<organism evidence="2 3">
    <name type="scientific">Flavobacterium proteolyticum</name>
    <dbReference type="NCBI Taxonomy" id="2911683"/>
    <lineage>
        <taxon>Bacteria</taxon>
        <taxon>Pseudomonadati</taxon>
        <taxon>Bacteroidota</taxon>
        <taxon>Flavobacteriia</taxon>
        <taxon>Flavobacteriales</taxon>
        <taxon>Flavobacteriaceae</taxon>
        <taxon>Flavobacterium</taxon>
    </lineage>
</organism>
<protein>
    <submittedName>
        <fullName evidence="2">META domain-containing protein</fullName>
    </submittedName>
</protein>